<gene>
    <name evidence="3" type="ORF">Vafri_10646</name>
</gene>
<keyword evidence="4" id="KW-1185">Reference proteome</keyword>
<evidence type="ECO:0000256" key="1">
    <source>
        <dbReference type="SAM" id="MobiDB-lite"/>
    </source>
</evidence>
<dbReference type="GO" id="GO:0009941">
    <property type="term" value="C:chloroplast envelope"/>
    <property type="evidence" value="ECO:0007669"/>
    <property type="project" value="TreeGrafter"/>
</dbReference>
<feature type="compositionally biased region" description="Basic and acidic residues" evidence="1">
    <location>
        <begin position="600"/>
        <end position="619"/>
    </location>
</feature>
<feature type="transmembrane region" description="Helical" evidence="2">
    <location>
        <begin position="500"/>
        <end position="524"/>
    </location>
</feature>
<dbReference type="PANTHER" id="PTHR47380">
    <property type="entry name" value="OS02G0533000 PROTEIN"/>
    <property type="match status" value="1"/>
</dbReference>
<dbReference type="PANTHER" id="PTHR47380:SF4">
    <property type="entry name" value="OS02G0533000 PROTEIN"/>
    <property type="match status" value="1"/>
</dbReference>
<feature type="transmembrane region" description="Helical" evidence="2">
    <location>
        <begin position="253"/>
        <end position="276"/>
    </location>
</feature>
<evidence type="ECO:0000313" key="3">
    <source>
        <dbReference type="EMBL" id="GIL54988.1"/>
    </source>
</evidence>
<evidence type="ECO:0008006" key="5">
    <source>
        <dbReference type="Google" id="ProtNLM"/>
    </source>
</evidence>
<keyword evidence="2" id="KW-1133">Transmembrane helix</keyword>
<comment type="caution">
    <text evidence="3">The sequence shown here is derived from an EMBL/GenBank/DDBJ whole genome shotgun (WGS) entry which is preliminary data.</text>
</comment>
<organism evidence="3 4">
    <name type="scientific">Volvox africanus</name>
    <dbReference type="NCBI Taxonomy" id="51714"/>
    <lineage>
        <taxon>Eukaryota</taxon>
        <taxon>Viridiplantae</taxon>
        <taxon>Chlorophyta</taxon>
        <taxon>core chlorophytes</taxon>
        <taxon>Chlorophyceae</taxon>
        <taxon>CS clade</taxon>
        <taxon>Chlamydomonadales</taxon>
        <taxon>Volvocaceae</taxon>
        <taxon>Volvox</taxon>
    </lineage>
</organism>
<name>A0A8J4B6C3_9CHLO</name>
<feature type="transmembrane region" description="Helical" evidence="2">
    <location>
        <begin position="466"/>
        <end position="488"/>
    </location>
</feature>
<dbReference type="InterPro" id="IPR044200">
    <property type="entry name" value="At5g03900-like"/>
</dbReference>
<keyword evidence="2" id="KW-0812">Transmembrane</keyword>
<keyword evidence="2" id="KW-0472">Membrane</keyword>
<proteinExistence type="predicted"/>
<feature type="compositionally biased region" description="Basic and acidic residues" evidence="1">
    <location>
        <begin position="626"/>
        <end position="639"/>
    </location>
</feature>
<evidence type="ECO:0000313" key="4">
    <source>
        <dbReference type="Proteomes" id="UP000747399"/>
    </source>
</evidence>
<dbReference type="AlphaFoldDB" id="A0A8J4B6C3"/>
<evidence type="ECO:0000256" key="2">
    <source>
        <dbReference type="SAM" id="Phobius"/>
    </source>
</evidence>
<feature type="region of interest" description="Disordered" evidence="1">
    <location>
        <begin position="600"/>
        <end position="639"/>
    </location>
</feature>
<accession>A0A8J4B6C3</accession>
<dbReference type="Proteomes" id="UP000747399">
    <property type="component" value="Unassembled WGS sequence"/>
</dbReference>
<protein>
    <recommendedName>
        <fullName evidence="5">Iron-sulfur cluster biosynthesis family protein</fullName>
    </recommendedName>
</protein>
<dbReference type="EMBL" id="BNCO01000020">
    <property type="protein sequence ID" value="GIL54988.1"/>
    <property type="molecule type" value="Genomic_DNA"/>
</dbReference>
<sequence length="639" mass="70004">MAAPALLQHRCGSCHAGLKSRRYEWPHPAIARRASLAPSIAPCSGHFSSSSSSVCAIPITFNRFPLALSHDAVIFSLPQSATVPRNQISVSDTAPSGFLLPFGRHKSSTSAQYGSSGRRGALLLSRASTPPSSSGPQWFPNPMELVRREVGLQSNRLDSNLRERVEAAVAQLGGRVTVGDVASRAGVNLADADEALKALAYDTQASLKVSAEGDVVYGFGPDFQNRLRNRSLLINVLPQIRRVVGVLSYLTRIAFGTALFASIALIWLAIAALLSGRNNDDRDNRRHSGYGGGGGGIAFYVDPFDLFRFWDPYYGRDRLSRVHSAESRGISFVEAIFSFVFGDGDPNAGYDEQRWKVLGDMIRKKGGVVTAEEMAPFLDPPLPAVIPRTYSNEQYVPYPDESFVLPALIKFGGEPEVDDQGRILYRFPALQKTGVQQRQPSRSSSAIWDVPLEQSWELTAADAGQVAGIILLGLVNLFGVGWLSLMLGDPRAPVMLAMQGLGFLVGLMGPLQLYAAAFFAIPAIRLLLNQFRNRDIEVRNAARQAAIDLLDKAESAPRSSPVATLGDKVAAARGLSDGRRGMELLGPRLVRDEEIIFDSGRESGRQMEEVERDDWDQRLAQRQRKQQREESWDRGQGRW</sequence>
<reference evidence="3" key="1">
    <citation type="journal article" date="2021" name="Proc. Natl. Acad. Sci. U.S.A.">
        <title>Three genomes in the algal genus Volvox reveal the fate of a haploid sex-determining region after a transition to homothallism.</title>
        <authorList>
            <person name="Yamamoto K."/>
            <person name="Hamaji T."/>
            <person name="Kawai-Toyooka H."/>
            <person name="Matsuzaki R."/>
            <person name="Takahashi F."/>
            <person name="Nishimura Y."/>
            <person name="Kawachi M."/>
            <person name="Noguchi H."/>
            <person name="Minakuchi Y."/>
            <person name="Umen J.G."/>
            <person name="Toyoda A."/>
            <person name="Nozaki H."/>
        </authorList>
    </citation>
    <scope>NUCLEOTIDE SEQUENCE</scope>
    <source>
        <strain evidence="3">NIES-3780</strain>
    </source>
</reference>